<dbReference type="InterPro" id="IPR018303">
    <property type="entry name" value="ATPase_P-typ_P_site"/>
</dbReference>
<comment type="subcellular location">
    <subcellularLocation>
        <location evidence="1">Membrane</location>
        <topology evidence="1">Multi-pass membrane protein</topology>
    </subcellularLocation>
</comment>
<dbReference type="SUPFAM" id="SSF81665">
    <property type="entry name" value="Calcium ATPase, transmembrane domain M"/>
    <property type="match status" value="1"/>
</dbReference>
<evidence type="ECO:0000256" key="5">
    <source>
        <dbReference type="ARBA" id="ARBA00022837"/>
    </source>
</evidence>
<dbReference type="NCBIfam" id="TIGR01494">
    <property type="entry name" value="ATPase_P-type"/>
    <property type="match status" value="1"/>
</dbReference>
<dbReference type="InterPro" id="IPR036412">
    <property type="entry name" value="HAD-like_sf"/>
</dbReference>
<keyword evidence="6" id="KW-0067">ATP-binding</keyword>
<feature type="domain" description="P-type ATPase A" evidence="11">
    <location>
        <begin position="3"/>
        <end position="89"/>
    </location>
</feature>
<keyword evidence="8 10" id="KW-1133">Transmembrane helix</keyword>
<evidence type="ECO:0000256" key="3">
    <source>
        <dbReference type="ARBA" id="ARBA00022723"/>
    </source>
</evidence>
<protein>
    <recommendedName>
        <fullName evidence="15">Calcium-transporting ATPase</fullName>
    </recommendedName>
</protein>
<organism evidence="13 14">
    <name type="scientific">Citrullus colocynthis</name>
    <name type="common">colocynth</name>
    <dbReference type="NCBI Taxonomy" id="252529"/>
    <lineage>
        <taxon>Eukaryota</taxon>
        <taxon>Viridiplantae</taxon>
        <taxon>Streptophyta</taxon>
        <taxon>Embryophyta</taxon>
        <taxon>Tracheophyta</taxon>
        <taxon>Spermatophyta</taxon>
        <taxon>Magnoliopsida</taxon>
        <taxon>eudicotyledons</taxon>
        <taxon>Gunneridae</taxon>
        <taxon>Pentapetalae</taxon>
        <taxon>rosids</taxon>
        <taxon>fabids</taxon>
        <taxon>Cucurbitales</taxon>
        <taxon>Cucurbitaceae</taxon>
        <taxon>Benincaseae</taxon>
        <taxon>Citrullus</taxon>
    </lineage>
</organism>
<keyword evidence="3" id="KW-0479">Metal-binding</keyword>
<accession>A0ABP0Y7E4</accession>
<dbReference type="Gene3D" id="3.40.1110.10">
    <property type="entry name" value="Calcium-transporting ATPase, cytoplasmic domain N"/>
    <property type="match status" value="1"/>
</dbReference>
<dbReference type="InterPro" id="IPR006068">
    <property type="entry name" value="ATPase_P-typ_cation-transptr_C"/>
</dbReference>
<evidence type="ECO:0000259" key="11">
    <source>
        <dbReference type="Pfam" id="PF00122"/>
    </source>
</evidence>
<dbReference type="InterPro" id="IPR001757">
    <property type="entry name" value="P_typ_ATPase"/>
</dbReference>
<dbReference type="InterPro" id="IPR023299">
    <property type="entry name" value="ATPase_P-typ_cyto_dom_N"/>
</dbReference>
<dbReference type="InterPro" id="IPR023298">
    <property type="entry name" value="ATPase_P-typ_TM_dom_sf"/>
</dbReference>
<feature type="transmembrane region" description="Helical" evidence="10">
    <location>
        <begin position="150"/>
        <end position="170"/>
    </location>
</feature>
<dbReference type="Proteomes" id="UP001642487">
    <property type="component" value="Chromosome 2"/>
</dbReference>
<evidence type="ECO:0000259" key="12">
    <source>
        <dbReference type="Pfam" id="PF00689"/>
    </source>
</evidence>
<dbReference type="PANTHER" id="PTHR24093:SF509">
    <property type="entry name" value="CALCIUM-TRANSPORTING ATPASE"/>
    <property type="match status" value="1"/>
</dbReference>
<evidence type="ECO:0000256" key="4">
    <source>
        <dbReference type="ARBA" id="ARBA00022741"/>
    </source>
</evidence>
<evidence type="ECO:0000256" key="7">
    <source>
        <dbReference type="ARBA" id="ARBA00022842"/>
    </source>
</evidence>
<dbReference type="PRINTS" id="PR00119">
    <property type="entry name" value="CATATPASE"/>
</dbReference>
<evidence type="ECO:0008006" key="15">
    <source>
        <dbReference type="Google" id="ProtNLM"/>
    </source>
</evidence>
<dbReference type="Gene3D" id="2.70.150.10">
    <property type="entry name" value="Calcium-transporting ATPase, cytoplasmic transduction domain A"/>
    <property type="match status" value="1"/>
</dbReference>
<keyword evidence="7" id="KW-0460">Magnesium</keyword>
<dbReference type="Pfam" id="PF00122">
    <property type="entry name" value="E1-E2_ATPase"/>
    <property type="match status" value="1"/>
</dbReference>
<dbReference type="InterPro" id="IPR008250">
    <property type="entry name" value="ATPase_P-typ_transduc_dom_A_sf"/>
</dbReference>
<keyword evidence="14" id="KW-1185">Reference proteome</keyword>
<proteinExistence type="predicted"/>
<dbReference type="Gene3D" id="1.20.1110.10">
    <property type="entry name" value="Calcium-transporting ATPase, transmembrane domain"/>
    <property type="match status" value="2"/>
</dbReference>
<keyword evidence="4" id="KW-0547">Nucleotide-binding</keyword>
<evidence type="ECO:0000256" key="1">
    <source>
        <dbReference type="ARBA" id="ARBA00004141"/>
    </source>
</evidence>
<evidence type="ECO:0000313" key="13">
    <source>
        <dbReference type="EMBL" id="CAK9314873.1"/>
    </source>
</evidence>
<feature type="transmembrane region" description="Helical" evidence="10">
    <location>
        <begin position="544"/>
        <end position="563"/>
    </location>
</feature>
<dbReference type="EMBL" id="OZ021736">
    <property type="protein sequence ID" value="CAK9314873.1"/>
    <property type="molecule type" value="Genomic_DNA"/>
</dbReference>
<dbReference type="PANTHER" id="PTHR24093">
    <property type="entry name" value="CATION TRANSPORTING ATPASE"/>
    <property type="match status" value="1"/>
</dbReference>
<evidence type="ECO:0000256" key="6">
    <source>
        <dbReference type="ARBA" id="ARBA00022840"/>
    </source>
</evidence>
<dbReference type="InterPro" id="IPR023214">
    <property type="entry name" value="HAD_sf"/>
</dbReference>
<dbReference type="Gene3D" id="3.40.50.1000">
    <property type="entry name" value="HAD superfamily/HAD-like"/>
    <property type="match status" value="2"/>
</dbReference>
<evidence type="ECO:0000256" key="8">
    <source>
        <dbReference type="ARBA" id="ARBA00022989"/>
    </source>
</evidence>
<dbReference type="SUPFAM" id="SSF81653">
    <property type="entry name" value="Calcium ATPase, transduction domain A"/>
    <property type="match status" value="1"/>
</dbReference>
<name>A0ABP0Y7E4_9ROSI</name>
<dbReference type="Pfam" id="PF13246">
    <property type="entry name" value="Cation_ATPase"/>
    <property type="match status" value="1"/>
</dbReference>
<dbReference type="SUPFAM" id="SSF81660">
    <property type="entry name" value="Metal cation-transporting ATPase, ATP-binding domain N"/>
    <property type="match status" value="1"/>
</dbReference>
<sequence length="604" mass="65904">MEVTRASRRKLVWIFDIVVGDIVYLKIGDQIPADGVFLEGHSLKSDHVEVNHGSNPFLLSGTKVSDGFGVMMVTSVGMNTSWGEMMSSIRQEVNEVTPLQARLNKMTMVIGKLGLTVAVLVLLVLLIRYFTRSTGEFNGSNTRFSDITNAVLDMVTTAVTIVVVAIPEAYSMKKMMADNAMVRKLSACETMGSATTICTDKTGTLTLNEMKVIEFWIGEDEIIDKNVSNSRIVTEVELLHQAVGLNTTGSVQRSSSSLPLEIFGSQTEKAILSWGVFDLELNLHELSGDFQCREKEKRSFGKTIQRQGAAEMILTMCSYYYNKQGTVRAIDDKARRRWIATITTMAGKSLRCIAFNHKLNEHSENAEVPTKLDESGLTLLGIVGLKDPCRPGVREAIESCRAAGVNIKMVTGDNLHTPTAIAIECGILNPDDNTNSDEVVVEGNLGHVVAVTGDGTNDAPALHEADIGLSMGIQGTEVAKESSDIVILDDNFTSVVPVLKWGRCVYNNIQKFIQFQLTVNIAALVVNFIAALSSGKVPLTAVQILWVNLIMDTMGALALATELPTNDLMAKTPVGRTEPLVTKVMWRNLIAQAVYQVTVLLVLE</sequence>
<reference evidence="13 14" key="1">
    <citation type="submission" date="2024-03" db="EMBL/GenBank/DDBJ databases">
        <authorList>
            <person name="Gkanogiannis A."/>
            <person name="Becerra Lopez-Lavalle L."/>
        </authorList>
    </citation>
    <scope>NUCLEOTIDE SEQUENCE [LARGE SCALE GENOMIC DNA]</scope>
</reference>
<gene>
    <name evidence="13" type="ORF">CITCOLO1_LOCUS6645</name>
</gene>
<evidence type="ECO:0000256" key="2">
    <source>
        <dbReference type="ARBA" id="ARBA00022692"/>
    </source>
</evidence>
<evidence type="ECO:0000256" key="9">
    <source>
        <dbReference type="ARBA" id="ARBA00023136"/>
    </source>
</evidence>
<feature type="transmembrane region" description="Helical" evidence="10">
    <location>
        <begin position="512"/>
        <end position="532"/>
    </location>
</feature>
<feature type="transmembrane region" description="Helical" evidence="10">
    <location>
        <begin position="109"/>
        <end position="130"/>
    </location>
</feature>
<keyword evidence="9 10" id="KW-0472">Membrane</keyword>
<evidence type="ECO:0000256" key="10">
    <source>
        <dbReference type="SAM" id="Phobius"/>
    </source>
</evidence>
<keyword evidence="5" id="KW-0106">Calcium</keyword>
<dbReference type="SUPFAM" id="SSF56784">
    <property type="entry name" value="HAD-like"/>
    <property type="match status" value="1"/>
</dbReference>
<dbReference type="PROSITE" id="PS00154">
    <property type="entry name" value="ATPASE_E1_E2"/>
    <property type="match status" value="1"/>
</dbReference>
<evidence type="ECO:0000313" key="14">
    <source>
        <dbReference type="Proteomes" id="UP001642487"/>
    </source>
</evidence>
<dbReference type="Pfam" id="PF00689">
    <property type="entry name" value="Cation_ATPase_C"/>
    <property type="match status" value="1"/>
</dbReference>
<keyword evidence="2 10" id="KW-0812">Transmembrane</keyword>
<feature type="domain" description="Cation-transporting P-type ATPase C-terminal" evidence="12">
    <location>
        <begin position="537"/>
        <end position="602"/>
    </location>
</feature>
<dbReference type="InterPro" id="IPR059000">
    <property type="entry name" value="ATPase_P-type_domA"/>
</dbReference>